<gene>
    <name evidence="6" type="ORF">BTIS_1051</name>
</gene>
<dbReference type="RefSeq" id="WP_245819319.1">
    <property type="nucleotide sequence ID" value="NZ_MWWV01000006.1"/>
</dbReference>
<evidence type="ECO:0000313" key="6">
    <source>
        <dbReference type="EMBL" id="OZG57810.1"/>
    </source>
</evidence>
<keyword evidence="3" id="KW-0472">Membrane</keyword>
<dbReference type="SUPFAM" id="SSF56519">
    <property type="entry name" value="Penicillin binding protein dimerisation domain"/>
    <property type="match status" value="1"/>
</dbReference>
<dbReference type="Gene3D" id="3.30.450.330">
    <property type="match status" value="1"/>
</dbReference>
<proteinExistence type="inferred from homology"/>
<sequence length="599" mass="63699">MSRKVRRTRGDIFRRRSLAVGIILAFIASMCVVKLSYMQLFAAGSVAQAATASRTVTKTVKAQRGTIVDTNNVVLAQSVERYTIYADQVAAADFTPVDCNGTNESTCHSIDGKNVNATGPAAVAKLLAPVLDMNTMELGGKLVGTNRYVVLKKNVVPEVMRAIQNLHLTGVIGAELTSDRQYSDDGGLLGTILGGVDSTGTGVAGIEKMANKSLVGKDGSTSYQRGARGQQIPGTVTESVDPVDGGTVKLTIDWDVQWYVKKALKDAQAKTNAEWGIAVVQEVKTGKIRAIADTDDYVAGTDEAKMNASKAVTAVFEPGSTGKLITAAGLLQEGIHKPTDQFQVPYQIQLDGQTYHDSHEHGVQNLTLAGILKESSNVGTVMASTNYGLDKRYEYITKFGIGQSTGLNFPGESNGQIVSSYKDWDKRTRNTVLFGQGYSASALQMTNVVATIANKGVRNGQSIIESSTDAQGNDTTPATSKSQRVVDENVASELMNMMESMAEQYKSVINVQGYRLAGKSGTAQVADSSGALNSIIGDFIAAIPANDPQYVITVALKDPEGTYGGTTAGPVVGTIGEFLMQKYEVPASPERTDAIPTEW</sequence>
<dbReference type="SUPFAM" id="SSF56601">
    <property type="entry name" value="beta-lactamase/transpeptidase-like"/>
    <property type="match status" value="1"/>
</dbReference>
<keyword evidence="6" id="KW-0132">Cell division</keyword>
<dbReference type="Gene3D" id="3.90.1310.10">
    <property type="entry name" value="Penicillin-binding protein 2a (Domain 2)"/>
    <property type="match status" value="1"/>
</dbReference>
<keyword evidence="7" id="KW-1185">Reference proteome</keyword>
<comment type="subcellular location">
    <subcellularLocation>
        <location evidence="1">Membrane</location>
    </subcellularLocation>
</comment>
<reference evidence="6 7" key="1">
    <citation type="journal article" date="2017" name="BMC Genomics">
        <title>Comparative genomic and phylogenomic analyses of the Bifidobacteriaceae family.</title>
        <authorList>
            <person name="Lugli G.A."/>
            <person name="Milani C."/>
            <person name="Turroni F."/>
            <person name="Duranti S."/>
            <person name="Mancabelli L."/>
            <person name="Mangifesta M."/>
            <person name="Ferrario C."/>
            <person name="Modesto M."/>
            <person name="Mattarelli P."/>
            <person name="Jiri K."/>
            <person name="van Sinderen D."/>
            <person name="Ventura M."/>
        </authorList>
    </citation>
    <scope>NUCLEOTIDE SEQUENCE [LARGE SCALE GENOMIC DNA]</scope>
    <source>
        <strain evidence="6 7">DSM 100201</strain>
    </source>
</reference>
<comment type="similarity">
    <text evidence="2">Belongs to the transpeptidase family.</text>
</comment>
<dbReference type="AlphaFoldDB" id="A0A261FF51"/>
<accession>A0A261FF51</accession>
<dbReference type="GO" id="GO:0051301">
    <property type="term" value="P:cell division"/>
    <property type="evidence" value="ECO:0007669"/>
    <property type="project" value="UniProtKB-KW"/>
</dbReference>
<dbReference type="Proteomes" id="UP000216444">
    <property type="component" value="Unassembled WGS sequence"/>
</dbReference>
<name>A0A261FF51_9BIFI</name>
<evidence type="ECO:0000259" key="5">
    <source>
        <dbReference type="Pfam" id="PF03717"/>
    </source>
</evidence>
<evidence type="ECO:0000313" key="7">
    <source>
        <dbReference type="Proteomes" id="UP000216444"/>
    </source>
</evidence>
<organism evidence="6 7">
    <name type="scientific">Bifidobacterium tissieri</name>
    <dbReference type="NCBI Taxonomy" id="1630162"/>
    <lineage>
        <taxon>Bacteria</taxon>
        <taxon>Bacillati</taxon>
        <taxon>Actinomycetota</taxon>
        <taxon>Actinomycetes</taxon>
        <taxon>Bifidobacteriales</taxon>
        <taxon>Bifidobacteriaceae</taxon>
        <taxon>Bifidobacterium</taxon>
    </lineage>
</organism>
<evidence type="ECO:0000256" key="1">
    <source>
        <dbReference type="ARBA" id="ARBA00004370"/>
    </source>
</evidence>
<feature type="domain" description="Penicillin-binding protein transpeptidase" evidence="4">
    <location>
        <begin position="276"/>
        <end position="575"/>
    </location>
</feature>
<evidence type="ECO:0000256" key="3">
    <source>
        <dbReference type="ARBA" id="ARBA00023136"/>
    </source>
</evidence>
<dbReference type="GO" id="GO:0005886">
    <property type="term" value="C:plasma membrane"/>
    <property type="evidence" value="ECO:0007669"/>
    <property type="project" value="TreeGrafter"/>
</dbReference>
<evidence type="ECO:0000256" key="2">
    <source>
        <dbReference type="ARBA" id="ARBA00007171"/>
    </source>
</evidence>
<dbReference type="Pfam" id="PF00905">
    <property type="entry name" value="Transpeptidase"/>
    <property type="match status" value="1"/>
</dbReference>
<dbReference type="GO" id="GO:0008658">
    <property type="term" value="F:penicillin binding"/>
    <property type="evidence" value="ECO:0007669"/>
    <property type="project" value="InterPro"/>
</dbReference>
<dbReference type="InterPro" id="IPR005311">
    <property type="entry name" value="PBP_dimer"/>
</dbReference>
<dbReference type="EMBL" id="MWWV01000006">
    <property type="protein sequence ID" value="OZG57810.1"/>
    <property type="molecule type" value="Genomic_DNA"/>
</dbReference>
<feature type="domain" description="Penicillin-binding protein dimerisation" evidence="5">
    <location>
        <begin position="60"/>
        <end position="233"/>
    </location>
</feature>
<dbReference type="Pfam" id="PF03717">
    <property type="entry name" value="PBP_dimer"/>
    <property type="match status" value="1"/>
</dbReference>
<dbReference type="PANTHER" id="PTHR30627">
    <property type="entry name" value="PEPTIDOGLYCAN D,D-TRANSPEPTIDASE"/>
    <property type="match status" value="1"/>
</dbReference>
<comment type="caution">
    <text evidence="6">The sequence shown here is derived from an EMBL/GenBank/DDBJ whole genome shotgun (WGS) entry which is preliminary data.</text>
</comment>
<dbReference type="GO" id="GO:0071555">
    <property type="term" value="P:cell wall organization"/>
    <property type="evidence" value="ECO:0007669"/>
    <property type="project" value="TreeGrafter"/>
</dbReference>
<dbReference type="InterPro" id="IPR050515">
    <property type="entry name" value="Beta-lactam/transpept"/>
</dbReference>
<dbReference type="InterPro" id="IPR001460">
    <property type="entry name" value="PCN-bd_Tpept"/>
</dbReference>
<dbReference type="InterPro" id="IPR012338">
    <property type="entry name" value="Beta-lactam/transpept-like"/>
</dbReference>
<dbReference type="PANTHER" id="PTHR30627:SF1">
    <property type="entry name" value="PEPTIDOGLYCAN D,D-TRANSPEPTIDASE FTSI"/>
    <property type="match status" value="1"/>
</dbReference>
<evidence type="ECO:0000259" key="4">
    <source>
        <dbReference type="Pfam" id="PF00905"/>
    </source>
</evidence>
<dbReference type="Gene3D" id="3.40.710.10">
    <property type="entry name" value="DD-peptidase/beta-lactamase superfamily"/>
    <property type="match status" value="1"/>
</dbReference>
<keyword evidence="6" id="KW-0131">Cell cycle</keyword>
<protein>
    <submittedName>
        <fullName evidence="6">Cell division protein</fullName>
    </submittedName>
</protein>
<dbReference type="InterPro" id="IPR036138">
    <property type="entry name" value="PBP_dimer_sf"/>
</dbReference>